<feature type="region of interest" description="Disordered" evidence="1">
    <location>
        <begin position="1"/>
        <end position="32"/>
    </location>
</feature>
<protein>
    <submittedName>
        <fullName evidence="2">Uncharacterized protein</fullName>
    </submittedName>
</protein>
<evidence type="ECO:0000256" key="1">
    <source>
        <dbReference type="SAM" id="MobiDB-lite"/>
    </source>
</evidence>
<proteinExistence type="predicted"/>
<feature type="region of interest" description="Disordered" evidence="1">
    <location>
        <begin position="46"/>
        <end position="72"/>
    </location>
</feature>
<dbReference type="AlphaFoldDB" id="A0AAJ8KBE2"/>
<reference evidence="2" key="1">
    <citation type="submission" date="2013-07" db="EMBL/GenBank/DDBJ databases">
        <authorList>
            <consortium name="The Broad Institute Genome Sequencing Platform"/>
            <person name="Cuomo C."/>
            <person name="Litvintseva A."/>
            <person name="Chen Y."/>
            <person name="Heitman J."/>
            <person name="Sun S."/>
            <person name="Springer D."/>
            <person name="Dromer F."/>
            <person name="Young S.K."/>
            <person name="Zeng Q."/>
            <person name="Gargeya S."/>
            <person name="Fitzgerald M."/>
            <person name="Abouelleil A."/>
            <person name="Alvarado L."/>
            <person name="Berlin A.M."/>
            <person name="Chapman S.B."/>
            <person name="Dewar J."/>
            <person name="Goldberg J."/>
            <person name="Griggs A."/>
            <person name="Gujja S."/>
            <person name="Hansen M."/>
            <person name="Howarth C."/>
            <person name="Imamovic A."/>
            <person name="Larimer J."/>
            <person name="McCowan C."/>
            <person name="Murphy C."/>
            <person name="Pearson M."/>
            <person name="Priest M."/>
            <person name="Roberts A."/>
            <person name="Saif S."/>
            <person name="Shea T."/>
            <person name="Sykes S."/>
            <person name="Wortman J."/>
            <person name="Nusbaum C."/>
            <person name="Birren B."/>
        </authorList>
    </citation>
    <scope>NUCLEOTIDE SEQUENCE</scope>
    <source>
        <strain evidence="2">CBS 10118</strain>
    </source>
</reference>
<dbReference type="KEGG" id="kbi:30210406"/>
<feature type="compositionally biased region" description="Gly residues" evidence="1">
    <location>
        <begin position="161"/>
        <end position="184"/>
    </location>
</feature>
<feature type="compositionally biased region" description="Polar residues" evidence="1">
    <location>
        <begin position="1"/>
        <end position="15"/>
    </location>
</feature>
<evidence type="ECO:0000313" key="2">
    <source>
        <dbReference type="EMBL" id="WVW84694.1"/>
    </source>
</evidence>
<organism evidence="2 3">
    <name type="scientific">Kwoniella bestiolae CBS 10118</name>
    <dbReference type="NCBI Taxonomy" id="1296100"/>
    <lineage>
        <taxon>Eukaryota</taxon>
        <taxon>Fungi</taxon>
        <taxon>Dikarya</taxon>
        <taxon>Basidiomycota</taxon>
        <taxon>Agaricomycotina</taxon>
        <taxon>Tremellomycetes</taxon>
        <taxon>Tremellales</taxon>
        <taxon>Cryptococcaceae</taxon>
        <taxon>Kwoniella</taxon>
    </lineage>
</organism>
<keyword evidence="3" id="KW-1185">Reference proteome</keyword>
<sequence>MGNSNSSTKPTTSVYQPYAPTNPYPSYIPPKKKNILDRLDDKLEQMGKHDKAKQDPMLVQPYVPSYGYPNPNPRQVGMSMNNHNGNGNGNGMHPCVSPSGGYPYANNRYGYGGQGYNYALSDEYGPLQYETARQKKKRKKQEKGEILGAIGELGGALASMGDGGHGDGGSSGDGGGGSSGGGGGRADETCQQHTVVSILKGLVTALRTSSTTSSTTPRSISPRI</sequence>
<dbReference type="Proteomes" id="UP000092730">
    <property type="component" value="Chromosome 5"/>
</dbReference>
<dbReference type="RefSeq" id="XP_019045616.2">
    <property type="nucleotide sequence ID" value="XM_019192619.2"/>
</dbReference>
<dbReference type="EMBL" id="CP144545">
    <property type="protein sequence ID" value="WVW84694.1"/>
    <property type="molecule type" value="Genomic_DNA"/>
</dbReference>
<name>A0AAJ8KBE2_9TREE</name>
<accession>A0AAJ8KBE2</accession>
<reference evidence="2" key="2">
    <citation type="submission" date="2024-02" db="EMBL/GenBank/DDBJ databases">
        <title>Comparative genomics of Cryptococcus and Kwoniella reveals pathogenesis evolution and contrasting modes of karyotype evolution via chromosome fusion or intercentromeric recombination.</title>
        <authorList>
            <person name="Coelho M.A."/>
            <person name="David-Palma M."/>
            <person name="Shea T."/>
            <person name="Bowers K."/>
            <person name="McGinley-Smith S."/>
            <person name="Mohammad A.W."/>
            <person name="Gnirke A."/>
            <person name="Yurkov A.M."/>
            <person name="Nowrousian M."/>
            <person name="Sun S."/>
            <person name="Cuomo C.A."/>
            <person name="Heitman J."/>
        </authorList>
    </citation>
    <scope>NUCLEOTIDE SEQUENCE</scope>
    <source>
        <strain evidence="2">CBS 10118</strain>
    </source>
</reference>
<evidence type="ECO:0000313" key="3">
    <source>
        <dbReference type="Proteomes" id="UP000092730"/>
    </source>
</evidence>
<feature type="region of interest" description="Disordered" evidence="1">
    <location>
        <begin position="158"/>
        <end position="191"/>
    </location>
</feature>
<gene>
    <name evidence="2" type="ORF">I302_106728</name>
</gene>
<dbReference type="GeneID" id="30210406"/>